<protein>
    <submittedName>
        <fullName evidence="1">DUF2793 domain-containing protein</fullName>
    </submittedName>
</protein>
<dbReference type="Proteomes" id="UP001214043">
    <property type="component" value="Chromosome"/>
</dbReference>
<evidence type="ECO:0000313" key="1">
    <source>
        <dbReference type="EMBL" id="WDI32510.1"/>
    </source>
</evidence>
<keyword evidence="2" id="KW-1185">Reference proteome</keyword>
<dbReference type="Pfam" id="PF10983">
    <property type="entry name" value="DUF2793"/>
    <property type="match status" value="1"/>
</dbReference>
<accession>A0AAE9ZEY8</accession>
<proteinExistence type="predicted"/>
<dbReference type="RefSeq" id="WP_274494437.1">
    <property type="nucleotide sequence ID" value="NZ_CP118166.1"/>
</dbReference>
<gene>
    <name evidence="1" type="ORF">PUV54_04790</name>
</gene>
<evidence type="ECO:0000313" key="2">
    <source>
        <dbReference type="Proteomes" id="UP001214043"/>
    </source>
</evidence>
<dbReference type="EMBL" id="CP118166">
    <property type="protein sequence ID" value="WDI32510.1"/>
    <property type="molecule type" value="Genomic_DNA"/>
</dbReference>
<name>A0AAE9ZEY8_9PROT</name>
<reference evidence="1" key="1">
    <citation type="submission" date="2023-02" db="EMBL/GenBank/DDBJ databases">
        <title>Genome sequence of Hyphococcus flavus.</title>
        <authorList>
            <person name="Rong J.-C."/>
            <person name="Zhao Q."/>
            <person name="Yi M."/>
            <person name="Wu J.-Y."/>
        </authorList>
    </citation>
    <scope>NUCLEOTIDE SEQUENCE</scope>
    <source>
        <strain evidence="1">MCCC 1K03223</strain>
    </source>
</reference>
<dbReference type="InterPro" id="IPR021251">
    <property type="entry name" value="DUF2793"/>
</dbReference>
<sequence length="460" mass="49245">MDQSSRLSLSYVAPSQAQKHVTVNETFRRLDALTQASVRSRTVTAEPGAPDEGDMYILPSGATGASWENFTENNIAAYQDGAWVEITIFEGFRVWVDDDDAFVVFNGGAWAALTGGASETALKFGVNATADATNRLSVKSDAVLFSHDDLTPGSGDAQVKVNKAASGDTASHLFQTNFSGRAEFGLTGDDDFHLKVSPDGSSWNEALFVDKDTALSGFGTAAPGTRIHVYGTNAMGSRLTVERSGSGAGVFGALNGLFVGATEPLGTAGVTFWTTDSGGADNKRLELFNDGSLVVGAPTGGAKGTGTINAQSVYDDNALLSCYVFDQAIDGAIDRAKWDARTPEPQPGVRKKRTLQSNDKGKDEIVELLEAVPPAPKREHAPMRKFARRIGGTHDPLTLDGYARHWKEKRHLTSMPNEAAFDVEKGMAAGAWIQRLVETVEIQAVLIEELNQRIKNIEAR</sequence>
<organism evidence="1 2">
    <name type="scientific">Hyphococcus flavus</name>
    <dbReference type="NCBI Taxonomy" id="1866326"/>
    <lineage>
        <taxon>Bacteria</taxon>
        <taxon>Pseudomonadati</taxon>
        <taxon>Pseudomonadota</taxon>
        <taxon>Alphaproteobacteria</taxon>
        <taxon>Parvularculales</taxon>
        <taxon>Parvularculaceae</taxon>
        <taxon>Hyphococcus</taxon>
    </lineage>
</organism>
<dbReference type="KEGG" id="hfl:PUV54_04790"/>
<dbReference type="AlphaFoldDB" id="A0AAE9ZEY8"/>